<evidence type="ECO:0000256" key="2">
    <source>
        <dbReference type="ARBA" id="ARBA00012220"/>
    </source>
</evidence>
<evidence type="ECO:0000256" key="5">
    <source>
        <dbReference type="ARBA" id="ARBA00022741"/>
    </source>
</evidence>
<evidence type="ECO:0000256" key="1">
    <source>
        <dbReference type="ARBA" id="ARBA00005006"/>
    </source>
</evidence>
<comment type="catalytic activity">
    <reaction evidence="7 9">
        <text>L-cysteine + L-glutamate + ATP = gamma-L-glutamyl-L-cysteine + ADP + phosphate + H(+)</text>
        <dbReference type="Rhea" id="RHEA:13285"/>
        <dbReference type="ChEBI" id="CHEBI:15378"/>
        <dbReference type="ChEBI" id="CHEBI:29985"/>
        <dbReference type="ChEBI" id="CHEBI:30616"/>
        <dbReference type="ChEBI" id="CHEBI:35235"/>
        <dbReference type="ChEBI" id="CHEBI:43474"/>
        <dbReference type="ChEBI" id="CHEBI:58173"/>
        <dbReference type="ChEBI" id="CHEBI:456216"/>
        <dbReference type="EC" id="6.3.2.2"/>
    </reaction>
</comment>
<keyword evidence="3 8" id="KW-0436">Ligase</keyword>
<dbReference type="GO" id="GO:0005829">
    <property type="term" value="C:cytosol"/>
    <property type="evidence" value="ECO:0007669"/>
    <property type="project" value="TreeGrafter"/>
</dbReference>
<proteinExistence type="inferred from homology"/>
<dbReference type="Proteomes" id="UP000051461">
    <property type="component" value="Unassembled WGS sequence"/>
</dbReference>
<dbReference type="UniPathway" id="UPA00142">
    <property type="reaction ID" value="UER00209"/>
</dbReference>
<keyword evidence="4 8" id="KW-0317">Glutathione biosynthesis</keyword>
<dbReference type="GO" id="GO:0006750">
    <property type="term" value="P:glutathione biosynthetic process"/>
    <property type="evidence" value="ECO:0007669"/>
    <property type="project" value="UniProtKB-UniPathway"/>
</dbReference>
<dbReference type="InterPro" id="IPR007370">
    <property type="entry name" value="Glu_cys_ligase"/>
</dbReference>
<sequence>MALSLKTNSELKALYQNCRLGLEIEEHRVTATGHLSQTPYPGHFGSRQSHPYFQSDFGESQSELVTGVFTSTQALMQQLTALQTIWRQALPAGEQIWPFSMPPNLTENEQHHIREHFGRPAYQAYRDYLKTHYALSQSLTTGVHVNFSLPATLDLPVAAHNALYFKIAQSFVSYRWLLTYLFGASPNAAPSHLSALSSALKAPVRSIRNSQFGFTNAVTETIPYTSLAAHVQALDHAVTQGDLYSPHEFYGPVRLKGPAAISDLLTQPIDHLECRVLDLDPFSANGIDQTTVEFLRLLLVFGSQQPAKTAAELAQMQQWNRDVALEHPLSSSQFAAPAEQVLAQLATFAQQIDAPAAAQAVANMQQRARHPALTPSARIITTAANWQALGCQLGQQHQHTALQQTWLEVWQAQQIPPAVQQLLALAYRRGITVVAWQATTGTLTLAYQGQQAHFSATTQGLYPLTSVQGDQPELEQQLQAAFQTLPPLDCTTNPAAD</sequence>
<dbReference type="SUPFAM" id="SSF55931">
    <property type="entry name" value="Glutamine synthetase/guanido kinase"/>
    <property type="match status" value="1"/>
</dbReference>
<keyword evidence="5" id="KW-0547">Nucleotide-binding</keyword>
<evidence type="ECO:0000256" key="6">
    <source>
        <dbReference type="ARBA" id="ARBA00022840"/>
    </source>
</evidence>
<dbReference type="Gene3D" id="3.30.590.20">
    <property type="match status" value="1"/>
</dbReference>
<dbReference type="GO" id="GO:0004357">
    <property type="term" value="F:glutamate-cysteine ligase activity"/>
    <property type="evidence" value="ECO:0007669"/>
    <property type="project" value="UniProtKB-EC"/>
</dbReference>
<dbReference type="InterPro" id="IPR014746">
    <property type="entry name" value="Gln_synth/guanido_kin_cat_dom"/>
</dbReference>
<dbReference type="Pfam" id="PF04262">
    <property type="entry name" value="Glu_cys_ligase"/>
    <property type="match status" value="2"/>
</dbReference>
<name>A0A0R1GEC4_9LACO</name>
<dbReference type="GO" id="GO:0046872">
    <property type="term" value="F:metal ion binding"/>
    <property type="evidence" value="ECO:0007669"/>
    <property type="project" value="TreeGrafter"/>
</dbReference>
<dbReference type="EC" id="6.3.2.2" evidence="2 9"/>
<evidence type="ECO:0000259" key="10">
    <source>
        <dbReference type="Pfam" id="PF04262"/>
    </source>
</evidence>
<evidence type="ECO:0000313" key="12">
    <source>
        <dbReference type="Proteomes" id="UP000051461"/>
    </source>
</evidence>
<evidence type="ECO:0000256" key="9">
    <source>
        <dbReference type="RuleBase" id="RU004391"/>
    </source>
</evidence>
<protein>
    <recommendedName>
        <fullName evidence="2 9">Glutamate--cysteine ligase</fullName>
        <ecNumber evidence="2 9">6.3.2.2</ecNumber>
    </recommendedName>
</protein>
<evidence type="ECO:0000256" key="8">
    <source>
        <dbReference type="RuleBase" id="RU003544"/>
    </source>
</evidence>
<dbReference type="STRING" id="1423726.FC07_GL002061"/>
<feature type="domain" description="Glutamate--cysteine ligase" evidence="10">
    <location>
        <begin position="245"/>
        <end position="312"/>
    </location>
</feature>
<dbReference type="PATRIC" id="fig|1423726.3.peg.2137"/>
<evidence type="ECO:0000256" key="4">
    <source>
        <dbReference type="ARBA" id="ARBA00022684"/>
    </source>
</evidence>
<comment type="pathway">
    <text evidence="1 9">Sulfur metabolism; glutathione biosynthesis; glutathione from L-cysteine and L-glutamate: step 1/2.</text>
</comment>
<keyword evidence="12" id="KW-1185">Reference proteome</keyword>
<keyword evidence="6" id="KW-0067">ATP-binding</keyword>
<evidence type="ECO:0000313" key="11">
    <source>
        <dbReference type="EMBL" id="KRK32630.1"/>
    </source>
</evidence>
<feature type="domain" description="Glutamate--cysteine ligase" evidence="10">
    <location>
        <begin position="9"/>
        <end position="240"/>
    </location>
</feature>
<dbReference type="EMBL" id="AZDA01000140">
    <property type="protein sequence ID" value="KRK32630.1"/>
    <property type="molecule type" value="Genomic_DNA"/>
</dbReference>
<gene>
    <name evidence="11" type="ORF">FC07_GL002061</name>
</gene>
<comment type="caution">
    <text evidence="11">The sequence shown here is derived from an EMBL/GenBank/DDBJ whole genome shotgun (WGS) entry which is preliminary data.</text>
</comment>
<comment type="similarity">
    <text evidence="8">Belongs to the glutamate--cysteine ligase type 1 family.</text>
</comment>
<dbReference type="InterPro" id="IPR006334">
    <property type="entry name" value="Glut_cys_ligase"/>
</dbReference>
<reference evidence="11 12" key="1">
    <citation type="journal article" date="2015" name="Genome Announc.">
        <title>Expanding the biotechnology potential of lactobacilli through comparative genomics of 213 strains and associated genera.</title>
        <authorList>
            <person name="Sun Z."/>
            <person name="Harris H.M."/>
            <person name="McCann A."/>
            <person name="Guo C."/>
            <person name="Argimon S."/>
            <person name="Zhang W."/>
            <person name="Yang X."/>
            <person name="Jeffery I.B."/>
            <person name="Cooney J.C."/>
            <person name="Kagawa T.F."/>
            <person name="Liu W."/>
            <person name="Song Y."/>
            <person name="Salvetti E."/>
            <person name="Wrobel A."/>
            <person name="Rasinkangas P."/>
            <person name="Parkhill J."/>
            <person name="Rea M.C."/>
            <person name="O'Sullivan O."/>
            <person name="Ritari J."/>
            <person name="Douillard F.P."/>
            <person name="Paul Ross R."/>
            <person name="Yang R."/>
            <person name="Briner A.E."/>
            <person name="Felis G.E."/>
            <person name="de Vos W.M."/>
            <person name="Barrangou R."/>
            <person name="Klaenhammer T.R."/>
            <person name="Caufield P.W."/>
            <person name="Cui Y."/>
            <person name="Zhang H."/>
            <person name="O'Toole P.W."/>
        </authorList>
    </citation>
    <scope>NUCLEOTIDE SEQUENCE [LARGE SCALE GENOMIC DNA]</scope>
    <source>
        <strain evidence="11 12">DSM 20003</strain>
    </source>
</reference>
<dbReference type="PANTHER" id="PTHR38761:SF1">
    <property type="entry name" value="GLUTAMATE--CYSTEINE LIGASE"/>
    <property type="match status" value="1"/>
</dbReference>
<dbReference type="AlphaFoldDB" id="A0A0R1GEC4"/>
<accession>A0A0R1GEC4</accession>
<evidence type="ECO:0000256" key="3">
    <source>
        <dbReference type="ARBA" id="ARBA00022598"/>
    </source>
</evidence>
<organism evidence="11 12">
    <name type="scientific">Loigolactobacillus bifermentans DSM 20003</name>
    <dbReference type="NCBI Taxonomy" id="1423726"/>
    <lineage>
        <taxon>Bacteria</taxon>
        <taxon>Bacillati</taxon>
        <taxon>Bacillota</taxon>
        <taxon>Bacilli</taxon>
        <taxon>Lactobacillales</taxon>
        <taxon>Lactobacillaceae</taxon>
        <taxon>Loigolactobacillus</taxon>
    </lineage>
</organism>
<dbReference type="PANTHER" id="PTHR38761">
    <property type="entry name" value="GLUTAMATE--CYSTEINE LIGASE"/>
    <property type="match status" value="1"/>
</dbReference>
<evidence type="ECO:0000256" key="7">
    <source>
        <dbReference type="ARBA" id="ARBA00048819"/>
    </source>
</evidence>
<dbReference type="GO" id="GO:0005524">
    <property type="term" value="F:ATP binding"/>
    <property type="evidence" value="ECO:0007669"/>
    <property type="project" value="UniProtKB-KW"/>
</dbReference>